<evidence type="ECO:0000256" key="9">
    <source>
        <dbReference type="ARBA" id="ARBA00022777"/>
    </source>
</evidence>
<dbReference type="Pfam" id="PF00512">
    <property type="entry name" value="HisKA"/>
    <property type="match status" value="1"/>
</dbReference>
<feature type="modified residue" description="4-aspartylphosphate" evidence="14">
    <location>
        <position position="1331"/>
    </location>
</feature>
<keyword evidence="7" id="KW-0812">Transmembrane</keyword>
<dbReference type="Gene3D" id="1.10.287.130">
    <property type="match status" value="1"/>
</dbReference>
<keyword evidence="13" id="KW-0472">Membrane</keyword>
<dbReference type="InterPro" id="IPR003661">
    <property type="entry name" value="HisK_dim/P_dom"/>
</dbReference>
<dbReference type="InterPro" id="IPR015943">
    <property type="entry name" value="WD40/YVTN_repeat-like_dom_sf"/>
</dbReference>
<dbReference type="SMART" id="SM00388">
    <property type="entry name" value="HisKA"/>
    <property type="match status" value="1"/>
</dbReference>
<evidence type="ECO:0000259" key="15">
    <source>
        <dbReference type="PROSITE" id="PS50109"/>
    </source>
</evidence>
<dbReference type="FunFam" id="1.10.287.130:FF:000003">
    <property type="entry name" value="Histidine kinase"/>
    <property type="match status" value="1"/>
</dbReference>
<evidence type="ECO:0000256" key="14">
    <source>
        <dbReference type="PROSITE-ProRule" id="PRU00169"/>
    </source>
</evidence>
<evidence type="ECO:0000259" key="16">
    <source>
        <dbReference type="PROSITE" id="PS50110"/>
    </source>
</evidence>
<evidence type="ECO:0000256" key="12">
    <source>
        <dbReference type="ARBA" id="ARBA00023012"/>
    </source>
</evidence>
<keyword evidence="8" id="KW-0547">Nucleotide-binding</keyword>
<keyword evidence="18" id="KW-1185">Reference proteome</keyword>
<dbReference type="InterPro" id="IPR004358">
    <property type="entry name" value="Sig_transdc_His_kin-like_C"/>
</dbReference>
<keyword evidence="11" id="KW-1133">Transmembrane helix</keyword>
<evidence type="ECO:0000256" key="10">
    <source>
        <dbReference type="ARBA" id="ARBA00022840"/>
    </source>
</evidence>
<dbReference type="InterPro" id="IPR011123">
    <property type="entry name" value="Y_Y_Y"/>
</dbReference>
<dbReference type="Pfam" id="PF07495">
    <property type="entry name" value="Y_Y_Y"/>
    <property type="match status" value="1"/>
</dbReference>
<dbReference type="PANTHER" id="PTHR45339">
    <property type="entry name" value="HYBRID SIGNAL TRANSDUCTION HISTIDINE KINASE J"/>
    <property type="match status" value="1"/>
</dbReference>
<dbReference type="CDD" id="cd17546">
    <property type="entry name" value="REC_hyHK_CKI1_RcsC-like"/>
    <property type="match status" value="1"/>
</dbReference>
<evidence type="ECO:0000256" key="13">
    <source>
        <dbReference type="ARBA" id="ARBA00023136"/>
    </source>
</evidence>
<feature type="domain" description="Response regulatory" evidence="16">
    <location>
        <begin position="1282"/>
        <end position="1397"/>
    </location>
</feature>
<dbReference type="Gene3D" id="3.40.50.2300">
    <property type="match status" value="2"/>
</dbReference>
<sequence>MPFIGNMKKILVILLIVLTDCFLFPSSISGQTPRFKRLTTNDGLSQSHVTCILMDSLGFMWFGTEDGLNKYDGYKFTYYKHDAFDKSSISDSYIQDILEDRSANLWIATSDGLNRLDRDKDIFTHFFSAQTKLNINDLFEDSAGKIWLGTTSGLYLFDPATKKLSLYWLNIKFNKSARHQFVSCISQNRDGKLWVGTENGLFLIDPKTKRYASYVHQPGKESTLSSNWIKALCKDRHGNMWIGTHGGGMSLFLPNEDAFRNFTFDSKAGNSIAHNDILYITEAYDRKLWIGTENGGLSIYDVVSDKFTTYIHNPEDYYSLSNNSVYTIYKDKAENIWVGTFAGGLNYLPKFGKKFITYRQIANTTNQLSNNVVLSICNGENEDQIWIGTDGGGLNLFDRKRKSFKAYRHSDNDINSISNDYVISVIRVSKEVLGLGFHNGGFDLFNTKTGQVTHHLAESGNPNSLSISDVNNLFMDRQENIWLGTWKGGLNLYNPKTKLFKQFRTSLRDRTSISSDIVTTVFQDKAGNIWVGTYDGLNLFDQKTGIFKRFYNDPADPNSISSNKIQSIRDAENGNLWIGTLGGGLNYFDRKTQIFTTYTEKEGLASNVVYAMLGDDNKNLWLSTNKGISQFNTGNRTFRNYGISDGLQGNEFRSNSCIRSEDGEMFFGGVRGFNTFYPDSLNDNTFIPPIYITDFLIFNKTIPIGQGDTLIPQHINQTHSIALSYKQTVITFEFAALNYTVPEKNQYAYMLEGFDKEWINSGITRKATYTNLDPGDYVFHVIGSNNDGIWNKTGTRINIHIEPPYWKTTWFRMLLLLSMAGLIYILYRYRVRDIRRQQKYLVQQVRQRTSQVMQQEQVLRSQAADLKLMNEKLEKKHALELAARTEAEKANMAKSVFLATMSHEIRTPMNGVIGMATLLKQTELTDEQRDYTETIISSGDGLLTVINDILDFSKIESGNMQLESLSFDLRNCIEEVLDIFSAKAAATGLDLVYQIGSQVPYHVVGDKQRLKQILINLIGNALKFTKQGEILVQVELLKYVENEVKLCFDIRDTGIGIPADKLDRLFVAFSQVDVSHSRRYGGTGLGLIISKRLVNLMGGVIGVESVVGQGTCFQFTITVQVGRENSEVWQLKSLNNESKLVLIVDDNETYLHSLDFQLQQWGVQTIQAGSARQALEIIDSGKKFDLIITDQQMPETDGLILASRVKEKYPFIPIVLLSLPGDQTHKEYGDLFSAILTKPVKHQHLSQLLQTQFDTQGKFITPAVPAMVTSLSEEFATIFPLRILMAEDNMVNEKLFVWILTKLGYTPQITRNGKEVLEKALEHHYDVVFMDVQMPEMDGLEATRQIRLQLVNQPYIIAMTANAMREDRTECLQAGMDDYISKPLTQDDVKRSLQGAYESLTSRKSSRNG</sequence>
<evidence type="ECO:0000256" key="3">
    <source>
        <dbReference type="ARBA" id="ARBA00012438"/>
    </source>
</evidence>
<dbReference type="SUPFAM" id="SSF47384">
    <property type="entry name" value="Homodimeric domain of signal transducing histidine kinase"/>
    <property type="match status" value="1"/>
</dbReference>
<dbReference type="CDD" id="cd00156">
    <property type="entry name" value="REC"/>
    <property type="match status" value="1"/>
</dbReference>
<keyword evidence="4" id="KW-1003">Cell membrane</keyword>
<evidence type="ECO:0000256" key="1">
    <source>
        <dbReference type="ARBA" id="ARBA00000085"/>
    </source>
</evidence>
<keyword evidence="6" id="KW-0808">Transferase</keyword>
<dbReference type="GO" id="GO:0005524">
    <property type="term" value="F:ATP binding"/>
    <property type="evidence" value="ECO:0007669"/>
    <property type="project" value="UniProtKB-KW"/>
</dbReference>
<dbReference type="PANTHER" id="PTHR45339:SF1">
    <property type="entry name" value="HYBRID SIGNAL TRANSDUCTION HISTIDINE KINASE J"/>
    <property type="match status" value="1"/>
</dbReference>
<dbReference type="FunFam" id="2.60.40.10:FF:000791">
    <property type="entry name" value="Two-component system sensor histidine kinase/response regulator"/>
    <property type="match status" value="1"/>
</dbReference>
<feature type="domain" description="Histidine kinase" evidence="15">
    <location>
        <begin position="900"/>
        <end position="1121"/>
    </location>
</feature>
<dbReference type="InterPro" id="IPR036890">
    <property type="entry name" value="HATPase_C_sf"/>
</dbReference>
<dbReference type="FunFam" id="3.30.565.10:FF:000010">
    <property type="entry name" value="Sensor histidine kinase RcsC"/>
    <property type="match status" value="1"/>
</dbReference>
<dbReference type="Gene3D" id="2.60.40.10">
    <property type="entry name" value="Immunoglobulins"/>
    <property type="match status" value="1"/>
</dbReference>
<dbReference type="Pfam" id="PF07494">
    <property type="entry name" value="Reg_prop"/>
    <property type="match status" value="7"/>
</dbReference>
<dbReference type="SMART" id="SM00387">
    <property type="entry name" value="HATPase_c"/>
    <property type="match status" value="1"/>
</dbReference>
<proteinExistence type="predicted"/>
<evidence type="ECO:0000256" key="2">
    <source>
        <dbReference type="ARBA" id="ARBA00004651"/>
    </source>
</evidence>
<dbReference type="InterPro" id="IPR036097">
    <property type="entry name" value="HisK_dim/P_sf"/>
</dbReference>
<dbReference type="InterPro" id="IPR011006">
    <property type="entry name" value="CheY-like_superfamily"/>
</dbReference>
<dbReference type="PROSITE" id="PS50109">
    <property type="entry name" value="HIS_KIN"/>
    <property type="match status" value="1"/>
</dbReference>
<gene>
    <name evidence="17" type="ORF">E0F88_30350</name>
</gene>
<dbReference type="SUPFAM" id="SSF52172">
    <property type="entry name" value="CheY-like"/>
    <property type="match status" value="2"/>
</dbReference>
<dbReference type="InterPro" id="IPR003594">
    <property type="entry name" value="HATPase_dom"/>
</dbReference>
<dbReference type="PROSITE" id="PS50110">
    <property type="entry name" value="RESPONSE_REGULATORY"/>
    <property type="match status" value="2"/>
</dbReference>
<comment type="caution">
    <text evidence="17">The sequence shown here is derived from an EMBL/GenBank/DDBJ whole genome shotgun (WGS) entry which is preliminary data.</text>
</comment>
<dbReference type="SUPFAM" id="SSF63829">
    <property type="entry name" value="Calcium-dependent phosphotriesterase"/>
    <property type="match status" value="3"/>
</dbReference>
<dbReference type="OrthoDB" id="9809670at2"/>
<evidence type="ECO:0000256" key="5">
    <source>
        <dbReference type="ARBA" id="ARBA00022553"/>
    </source>
</evidence>
<comment type="catalytic activity">
    <reaction evidence="1">
        <text>ATP + protein L-histidine = ADP + protein N-phospho-L-histidine.</text>
        <dbReference type="EC" id="2.7.13.3"/>
    </reaction>
</comment>
<evidence type="ECO:0000256" key="4">
    <source>
        <dbReference type="ARBA" id="ARBA00022475"/>
    </source>
</evidence>
<comment type="subcellular location">
    <subcellularLocation>
        <location evidence="2">Cell membrane</location>
        <topology evidence="2">Multi-pass membrane protein</topology>
    </subcellularLocation>
</comment>
<evidence type="ECO:0000256" key="6">
    <source>
        <dbReference type="ARBA" id="ARBA00022679"/>
    </source>
</evidence>
<keyword evidence="12" id="KW-0902">Two-component regulatory system</keyword>
<dbReference type="GO" id="GO:0005886">
    <property type="term" value="C:plasma membrane"/>
    <property type="evidence" value="ECO:0007669"/>
    <property type="project" value="UniProtKB-SubCell"/>
</dbReference>
<dbReference type="Gene3D" id="2.130.10.10">
    <property type="entry name" value="YVTN repeat-like/Quinoprotein amine dehydrogenase"/>
    <property type="match status" value="2"/>
</dbReference>
<dbReference type="CDD" id="cd00082">
    <property type="entry name" value="HisKA"/>
    <property type="match status" value="1"/>
</dbReference>
<protein>
    <recommendedName>
        <fullName evidence="3">histidine kinase</fullName>
        <ecNumber evidence="3">2.7.13.3</ecNumber>
    </recommendedName>
</protein>
<dbReference type="Proteomes" id="UP000294850">
    <property type="component" value="Unassembled WGS sequence"/>
</dbReference>
<dbReference type="PRINTS" id="PR00344">
    <property type="entry name" value="BCTRLSENSOR"/>
</dbReference>
<accession>A0A4R5D7T2</accession>
<name>A0A4R5D7T2_9BACT</name>
<evidence type="ECO:0000256" key="7">
    <source>
        <dbReference type="ARBA" id="ARBA00022692"/>
    </source>
</evidence>
<feature type="modified residue" description="4-aspartylphosphate" evidence="14">
    <location>
        <position position="1190"/>
    </location>
</feature>
<dbReference type="CDD" id="cd16922">
    <property type="entry name" value="HATPase_EvgS-ArcB-TorS-like"/>
    <property type="match status" value="1"/>
</dbReference>
<evidence type="ECO:0000313" key="18">
    <source>
        <dbReference type="Proteomes" id="UP000294850"/>
    </source>
</evidence>
<keyword evidence="10" id="KW-0067">ATP-binding</keyword>
<feature type="domain" description="Response regulatory" evidence="16">
    <location>
        <begin position="1140"/>
        <end position="1253"/>
    </location>
</feature>
<reference evidence="17 18" key="1">
    <citation type="submission" date="2019-03" db="EMBL/GenBank/DDBJ databases">
        <title>Dyadobacter AR-3-6 sp. nov., isolated from arctic soil.</title>
        <authorList>
            <person name="Chaudhary D.K."/>
        </authorList>
    </citation>
    <scope>NUCLEOTIDE SEQUENCE [LARGE SCALE GENOMIC DNA]</scope>
    <source>
        <strain evidence="17 18">AR-3-6</strain>
    </source>
</reference>
<dbReference type="SUPFAM" id="SSF55874">
    <property type="entry name" value="ATPase domain of HSP90 chaperone/DNA topoisomerase II/histidine kinase"/>
    <property type="match status" value="1"/>
</dbReference>
<dbReference type="InterPro" id="IPR001789">
    <property type="entry name" value="Sig_transdc_resp-reg_receiver"/>
</dbReference>
<evidence type="ECO:0000256" key="11">
    <source>
        <dbReference type="ARBA" id="ARBA00022989"/>
    </source>
</evidence>
<organism evidence="17 18">
    <name type="scientific">Dyadobacter psychrotolerans</name>
    <dbReference type="NCBI Taxonomy" id="2541721"/>
    <lineage>
        <taxon>Bacteria</taxon>
        <taxon>Pseudomonadati</taxon>
        <taxon>Bacteroidota</taxon>
        <taxon>Cytophagia</taxon>
        <taxon>Cytophagales</taxon>
        <taxon>Spirosomataceae</taxon>
        <taxon>Dyadobacter</taxon>
    </lineage>
</organism>
<keyword evidence="9 17" id="KW-0418">Kinase</keyword>
<dbReference type="GO" id="GO:0000155">
    <property type="term" value="F:phosphorelay sensor kinase activity"/>
    <property type="evidence" value="ECO:0007669"/>
    <property type="project" value="InterPro"/>
</dbReference>
<dbReference type="InterPro" id="IPR011110">
    <property type="entry name" value="Reg_prop"/>
</dbReference>
<dbReference type="InterPro" id="IPR005467">
    <property type="entry name" value="His_kinase_dom"/>
</dbReference>
<evidence type="ECO:0000256" key="8">
    <source>
        <dbReference type="ARBA" id="ARBA00022741"/>
    </source>
</evidence>
<evidence type="ECO:0000313" key="17">
    <source>
        <dbReference type="EMBL" id="TDE09592.1"/>
    </source>
</evidence>
<dbReference type="Pfam" id="PF02518">
    <property type="entry name" value="HATPase_c"/>
    <property type="match status" value="1"/>
</dbReference>
<dbReference type="EC" id="2.7.13.3" evidence="3"/>
<dbReference type="InterPro" id="IPR013783">
    <property type="entry name" value="Ig-like_fold"/>
</dbReference>
<dbReference type="EMBL" id="SMFL01000019">
    <property type="protein sequence ID" value="TDE09592.1"/>
    <property type="molecule type" value="Genomic_DNA"/>
</dbReference>
<dbReference type="Pfam" id="PF00072">
    <property type="entry name" value="Response_reg"/>
    <property type="match status" value="2"/>
</dbReference>
<dbReference type="SMART" id="SM00448">
    <property type="entry name" value="REC"/>
    <property type="match status" value="2"/>
</dbReference>
<keyword evidence="5 14" id="KW-0597">Phosphoprotein</keyword>
<dbReference type="Gene3D" id="3.30.565.10">
    <property type="entry name" value="Histidine kinase-like ATPase, C-terminal domain"/>
    <property type="match status" value="1"/>
</dbReference>